<dbReference type="RefSeq" id="WP_386821689.1">
    <property type="nucleotide sequence ID" value="NZ_JBHTIF010000001.1"/>
</dbReference>
<proteinExistence type="inferred from homology"/>
<keyword evidence="4" id="KW-1185">Reference proteome</keyword>
<dbReference type="SUPFAM" id="SSF55961">
    <property type="entry name" value="Bet v1-like"/>
    <property type="match status" value="1"/>
</dbReference>
<accession>A0ABW2YA54</accession>
<comment type="caution">
    <text evidence="3">The sequence shown here is derived from an EMBL/GenBank/DDBJ whole genome shotgun (WGS) entry which is preliminary data.</text>
</comment>
<comment type="similarity">
    <text evidence="1">Belongs to the AHA1 family.</text>
</comment>
<dbReference type="Gene3D" id="3.30.530.20">
    <property type="match status" value="1"/>
</dbReference>
<dbReference type="InterPro" id="IPR013538">
    <property type="entry name" value="ASHA1/2-like_C"/>
</dbReference>
<dbReference type="Pfam" id="PF08327">
    <property type="entry name" value="AHSA1"/>
    <property type="match status" value="1"/>
</dbReference>
<gene>
    <name evidence="3" type="ORF">ACFQ0E_00250</name>
</gene>
<dbReference type="Proteomes" id="UP001597110">
    <property type="component" value="Unassembled WGS sequence"/>
</dbReference>
<feature type="domain" description="Activator of Hsp90 ATPase homologue 1/2-like C-terminal" evidence="2">
    <location>
        <begin position="23"/>
        <end position="157"/>
    </location>
</feature>
<evidence type="ECO:0000313" key="4">
    <source>
        <dbReference type="Proteomes" id="UP001597110"/>
    </source>
</evidence>
<dbReference type="InterPro" id="IPR023393">
    <property type="entry name" value="START-like_dom_sf"/>
</dbReference>
<organism evidence="3 4">
    <name type="scientific">Lysobacter brunescens</name>
    <dbReference type="NCBI Taxonomy" id="262323"/>
    <lineage>
        <taxon>Bacteria</taxon>
        <taxon>Pseudomonadati</taxon>
        <taxon>Pseudomonadota</taxon>
        <taxon>Gammaproteobacteria</taxon>
        <taxon>Lysobacterales</taxon>
        <taxon>Lysobacteraceae</taxon>
        <taxon>Lysobacter</taxon>
    </lineage>
</organism>
<protein>
    <submittedName>
        <fullName evidence="3">SRPBCC family protein</fullName>
    </submittedName>
</protein>
<evidence type="ECO:0000256" key="1">
    <source>
        <dbReference type="ARBA" id="ARBA00006817"/>
    </source>
</evidence>
<reference evidence="4" key="1">
    <citation type="journal article" date="2019" name="Int. J. Syst. Evol. Microbiol.">
        <title>The Global Catalogue of Microorganisms (GCM) 10K type strain sequencing project: providing services to taxonomists for standard genome sequencing and annotation.</title>
        <authorList>
            <consortium name="The Broad Institute Genomics Platform"/>
            <consortium name="The Broad Institute Genome Sequencing Center for Infectious Disease"/>
            <person name="Wu L."/>
            <person name="Ma J."/>
        </authorList>
    </citation>
    <scope>NUCLEOTIDE SEQUENCE [LARGE SCALE GENOMIC DNA]</scope>
    <source>
        <strain evidence="4">CCUG 55585</strain>
    </source>
</reference>
<dbReference type="CDD" id="cd08899">
    <property type="entry name" value="SRPBCC_CalC_Aha1-like_6"/>
    <property type="match status" value="1"/>
</dbReference>
<name>A0ABW2YA54_9GAMM</name>
<evidence type="ECO:0000259" key="2">
    <source>
        <dbReference type="Pfam" id="PF08327"/>
    </source>
</evidence>
<sequence length="184" mass="20560">MNNAHGTLVAPDTIRFERLLPGPIERVWAHLVDPAKRALWLAGGPMPLAPGGEVELHFRNAELSRGDDPAPEKYREYENSGEVFGQIVACDPPRLLAFTWSDMPGEPEAEDSEVRFTLETQGDRVLLTLTHTRLWSNELLSVAGGWHTHLGILDDTLCGREARPFWRTHTQLEAEYAERLGIAG</sequence>
<dbReference type="EMBL" id="JBHTIF010000001">
    <property type="protein sequence ID" value="MFD0724020.1"/>
    <property type="molecule type" value="Genomic_DNA"/>
</dbReference>
<evidence type="ECO:0000313" key="3">
    <source>
        <dbReference type="EMBL" id="MFD0724020.1"/>
    </source>
</evidence>